<organism evidence="2">
    <name type="scientific">viral metagenome</name>
    <dbReference type="NCBI Taxonomy" id="1070528"/>
    <lineage>
        <taxon>unclassified sequences</taxon>
        <taxon>metagenomes</taxon>
        <taxon>organismal metagenomes</taxon>
    </lineage>
</organism>
<accession>A0A6C0JVV2</accession>
<evidence type="ECO:0000256" key="1">
    <source>
        <dbReference type="SAM" id="Phobius"/>
    </source>
</evidence>
<dbReference type="AlphaFoldDB" id="A0A6C0JVV2"/>
<keyword evidence="1" id="KW-0812">Transmembrane</keyword>
<feature type="transmembrane region" description="Helical" evidence="1">
    <location>
        <begin position="41"/>
        <end position="59"/>
    </location>
</feature>
<proteinExistence type="predicted"/>
<name>A0A6C0JVV2_9ZZZZ</name>
<dbReference type="EMBL" id="MN740699">
    <property type="protein sequence ID" value="QHU08830.1"/>
    <property type="molecule type" value="Genomic_DNA"/>
</dbReference>
<protein>
    <submittedName>
        <fullName evidence="2">Uncharacterized protein</fullName>
    </submittedName>
</protein>
<keyword evidence="1" id="KW-1133">Transmembrane helix</keyword>
<keyword evidence="1" id="KW-0472">Membrane</keyword>
<evidence type="ECO:0000313" key="2">
    <source>
        <dbReference type="EMBL" id="QHU08830.1"/>
    </source>
</evidence>
<reference evidence="2" key="1">
    <citation type="journal article" date="2020" name="Nature">
        <title>Giant virus diversity and host interactions through global metagenomics.</title>
        <authorList>
            <person name="Schulz F."/>
            <person name="Roux S."/>
            <person name="Paez-Espino D."/>
            <person name="Jungbluth S."/>
            <person name="Walsh D.A."/>
            <person name="Denef V.J."/>
            <person name="McMahon K.D."/>
            <person name="Konstantinidis K.T."/>
            <person name="Eloe-Fadrosh E.A."/>
            <person name="Kyrpides N.C."/>
            <person name="Woyke T."/>
        </authorList>
    </citation>
    <scope>NUCLEOTIDE SEQUENCE</scope>
    <source>
        <strain evidence="2">GVMAG-S-1064190-84</strain>
    </source>
</reference>
<feature type="transmembrane region" description="Helical" evidence="1">
    <location>
        <begin position="6"/>
        <end position="29"/>
    </location>
</feature>
<sequence length="60" mass="7116">MLEYLKIFVITVLVFGLIFFYICIFKFLILELIDSIKKRELGEAFACIFIMCVFLIPFIL</sequence>